<dbReference type="eggNOG" id="COG0497">
    <property type="taxonomic scope" value="Bacteria"/>
</dbReference>
<evidence type="ECO:0000256" key="6">
    <source>
        <dbReference type="ARBA" id="ARBA00022840"/>
    </source>
</evidence>
<protein>
    <recommendedName>
        <fullName evidence="3 9">DNA repair protein RecN</fullName>
    </recommendedName>
    <alternativeName>
        <fullName evidence="8 9">Recombination protein N</fullName>
    </alternativeName>
</protein>
<gene>
    <name evidence="12" type="primary">recN</name>
    <name evidence="12" type="ORF">GLIP_0297</name>
</gene>
<dbReference type="Proteomes" id="UP000006334">
    <property type="component" value="Unassembled WGS sequence"/>
</dbReference>
<dbReference type="PANTHER" id="PTHR11059:SF0">
    <property type="entry name" value="DNA REPAIR PROTEIN RECN"/>
    <property type="match status" value="1"/>
</dbReference>
<keyword evidence="4" id="KW-0547">Nucleotide-binding</keyword>
<evidence type="ECO:0000313" key="12">
    <source>
        <dbReference type="EMBL" id="GAC12947.1"/>
    </source>
</evidence>
<feature type="coiled-coil region" evidence="10">
    <location>
        <begin position="334"/>
        <end position="371"/>
    </location>
</feature>
<evidence type="ECO:0000256" key="5">
    <source>
        <dbReference type="ARBA" id="ARBA00022763"/>
    </source>
</evidence>
<dbReference type="FunFam" id="3.40.50.300:FF:000319">
    <property type="entry name" value="DNA repair protein RecN"/>
    <property type="match status" value="1"/>
</dbReference>
<comment type="similarity">
    <text evidence="2 9">Belongs to the RecN family.</text>
</comment>
<evidence type="ECO:0000256" key="2">
    <source>
        <dbReference type="ARBA" id="ARBA00009441"/>
    </source>
</evidence>
<dbReference type="Gene3D" id="3.40.50.300">
    <property type="entry name" value="P-loop containing nucleotide triphosphate hydrolases"/>
    <property type="match status" value="2"/>
</dbReference>
<dbReference type="GO" id="GO:0006310">
    <property type="term" value="P:DNA recombination"/>
    <property type="evidence" value="ECO:0007669"/>
    <property type="project" value="InterPro"/>
</dbReference>
<evidence type="ECO:0000256" key="4">
    <source>
        <dbReference type="ARBA" id="ARBA00022741"/>
    </source>
</evidence>
<dbReference type="GO" id="GO:0009432">
    <property type="term" value="P:SOS response"/>
    <property type="evidence" value="ECO:0007669"/>
    <property type="project" value="UniProtKB-ARBA"/>
</dbReference>
<keyword evidence="7 9" id="KW-0234">DNA repair</keyword>
<comment type="function">
    <text evidence="1 9">May be involved in recombinational repair of damaged DNA.</text>
</comment>
<dbReference type="PIRSF" id="PIRSF003128">
    <property type="entry name" value="RecN"/>
    <property type="match status" value="1"/>
</dbReference>
<evidence type="ECO:0000256" key="8">
    <source>
        <dbReference type="ARBA" id="ARBA00033408"/>
    </source>
</evidence>
<dbReference type="AlphaFoldDB" id="K6Y3V1"/>
<name>K6Y3V1_9ALTE</name>
<dbReference type="InterPro" id="IPR004604">
    <property type="entry name" value="DNA_recomb/repair_RecN"/>
</dbReference>
<proteinExistence type="inferred from homology"/>
<dbReference type="SUPFAM" id="SSF52540">
    <property type="entry name" value="P-loop containing nucleoside triphosphate hydrolases"/>
    <property type="match status" value="2"/>
</dbReference>
<keyword evidence="6" id="KW-0067">ATP-binding</keyword>
<sequence>MLIHLSVQNLAVVKSLDVDFKQGLSVITGETGAGKSIAIDALGLCLGNRADAGMVRPNCDKADVCATFDITNLTKVKAWLFENDLGEQELNNSDTHQELMIRRVVSSEGRSKAYVNGYPVPVQQLRTLGLQLISIHGQHAHQMLLKADVQKQVVDNFAEHDNLIKAVKQEYELLNQAQKQMTALISGSQKRSDRRNLLQYQVQELDEFNLHENEFVELESEHKKLSNSQALLEQSQKSFYQLFDADEGSALGAVQSSIDMLSELQEHDPELSPIVTILNEALINIDEASSQLRAYTDRLEIDPMRMQQIEQRYSLALDLARKHGVRPEALFEHHQQLSSELNDLDSQDESLEELQRKIVSLQENYLQVAQKLSASRSKAGNKLAKLVEQHIQDMNMTQAKFTVSIGFDPQLAPSPSGLDKVSFLISTNLGIKADSLEKVVSGGELSRVGLALQVISAKGNLIPTMIFDEVDTGISGPTASVVGKLLRKLGQSSQVICVTHLPQVAASGHQQMFVTKFSDKKTTETHMICLQEKERIEELARLLAGDTLTNSAIENAKELLGSYH</sequence>
<dbReference type="NCBIfam" id="NF008121">
    <property type="entry name" value="PRK10869.1"/>
    <property type="match status" value="1"/>
</dbReference>
<dbReference type="NCBIfam" id="TIGR00634">
    <property type="entry name" value="recN"/>
    <property type="match status" value="1"/>
</dbReference>
<dbReference type="GO" id="GO:0005524">
    <property type="term" value="F:ATP binding"/>
    <property type="evidence" value="ECO:0007669"/>
    <property type="project" value="UniProtKB-KW"/>
</dbReference>
<dbReference type="FunFam" id="3.40.50.300:FF:000356">
    <property type="entry name" value="DNA repair protein RecN"/>
    <property type="match status" value="1"/>
</dbReference>
<keyword evidence="13" id="KW-1185">Reference proteome</keyword>
<dbReference type="RefSeq" id="WP_008842767.1">
    <property type="nucleotide sequence ID" value="NZ_BAEN01000011.1"/>
</dbReference>
<reference evidence="12 13" key="1">
    <citation type="journal article" date="2017" name="Antonie Van Leeuwenhoek">
        <title>Rhizobium rhizosphaerae sp. nov., a novel species isolated from rice rhizosphere.</title>
        <authorList>
            <person name="Zhao J.J."/>
            <person name="Zhang J."/>
            <person name="Zhang R.J."/>
            <person name="Zhang C.W."/>
            <person name="Yin H.Q."/>
            <person name="Zhang X.X."/>
        </authorList>
    </citation>
    <scope>NUCLEOTIDE SEQUENCE [LARGE SCALE GENOMIC DNA]</scope>
    <source>
        <strain evidence="12 13">E3</strain>
    </source>
</reference>
<dbReference type="GO" id="GO:0006281">
    <property type="term" value="P:DNA repair"/>
    <property type="evidence" value="ECO:0007669"/>
    <property type="project" value="UniProtKB-KW"/>
</dbReference>
<dbReference type="PANTHER" id="PTHR11059">
    <property type="entry name" value="DNA REPAIR PROTEIN RECN"/>
    <property type="match status" value="1"/>
</dbReference>
<dbReference type="InterPro" id="IPR003395">
    <property type="entry name" value="RecF/RecN/SMC_N"/>
</dbReference>
<organism evidence="12 13">
    <name type="scientific">Aliiglaciecola lipolytica E3</name>
    <dbReference type="NCBI Taxonomy" id="1127673"/>
    <lineage>
        <taxon>Bacteria</taxon>
        <taxon>Pseudomonadati</taxon>
        <taxon>Pseudomonadota</taxon>
        <taxon>Gammaproteobacteria</taxon>
        <taxon>Alteromonadales</taxon>
        <taxon>Alteromonadaceae</taxon>
        <taxon>Aliiglaciecola</taxon>
    </lineage>
</organism>
<dbReference type="CDD" id="cd03241">
    <property type="entry name" value="ABC_RecN"/>
    <property type="match status" value="2"/>
</dbReference>
<evidence type="ECO:0000313" key="13">
    <source>
        <dbReference type="Proteomes" id="UP000006334"/>
    </source>
</evidence>
<dbReference type="OrthoDB" id="9806954at2"/>
<dbReference type="GO" id="GO:0043590">
    <property type="term" value="C:bacterial nucleoid"/>
    <property type="evidence" value="ECO:0007669"/>
    <property type="project" value="TreeGrafter"/>
</dbReference>
<evidence type="ECO:0000259" key="11">
    <source>
        <dbReference type="Pfam" id="PF02463"/>
    </source>
</evidence>
<accession>K6Y3V1</accession>
<evidence type="ECO:0000256" key="1">
    <source>
        <dbReference type="ARBA" id="ARBA00003618"/>
    </source>
</evidence>
<evidence type="ECO:0000256" key="9">
    <source>
        <dbReference type="PIRNR" id="PIRNR003128"/>
    </source>
</evidence>
<keyword evidence="5 9" id="KW-0227">DNA damage</keyword>
<keyword evidence="10" id="KW-0175">Coiled coil</keyword>
<dbReference type="EMBL" id="BAEN01000011">
    <property type="protein sequence ID" value="GAC12947.1"/>
    <property type="molecule type" value="Genomic_DNA"/>
</dbReference>
<dbReference type="STRING" id="1127673.GLIP_0297"/>
<dbReference type="InterPro" id="IPR027417">
    <property type="entry name" value="P-loop_NTPase"/>
</dbReference>
<feature type="domain" description="RecF/RecN/SMC N-terminal" evidence="11">
    <location>
        <begin position="4"/>
        <end position="520"/>
    </location>
</feature>
<dbReference type="Pfam" id="PF02463">
    <property type="entry name" value="SMC_N"/>
    <property type="match status" value="1"/>
</dbReference>
<evidence type="ECO:0000256" key="7">
    <source>
        <dbReference type="ARBA" id="ARBA00023204"/>
    </source>
</evidence>
<evidence type="ECO:0000256" key="10">
    <source>
        <dbReference type="SAM" id="Coils"/>
    </source>
</evidence>
<evidence type="ECO:0000256" key="3">
    <source>
        <dbReference type="ARBA" id="ARBA00021315"/>
    </source>
</evidence>
<comment type="caution">
    <text evidence="12">The sequence shown here is derived from an EMBL/GenBank/DDBJ whole genome shotgun (WGS) entry which is preliminary data.</text>
</comment>